<sequence>MAPQGIAPAASMQHWSAAKLKRAVAAMLLPREDDECSPQPNINLCEKPGISTAKITWIVVGSVFGALIICTLSVLAFLHRRKKKRDASEDKSDRFQAADYGLDDVPSTKRSRAHDSDSKFSPEGSPSGFGRRSRDPLDAPKEAKLSAAQLNDHLDPFDDLDGTNNQWPKRDSSRGSPLRGSPLRGSPLRGSPLQDKS</sequence>
<feature type="transmembrane region" description="Helical" evidence="2">
    <location>
        <begin position="55"/>
        <end position="78"/>
    </location>
</feature>
<keyword evidence="2" id="KW-1133">Transmembrane helix</keyword>
<accession>A0ABR0FE90</accession>
<evidence type="ECO:0000313" key="4">
    <source>
        <dbReference type="Proteomes" id="UP001322138"/>
    </source>
</evidence>
<gene>
    <name evidence="3" type="ORF">QC761_503210</name>
</gene>
<dbReference type="PANTHER" id="PTHR42088:SF1">
    <property type="entry name" value="YALI0F10131P"/>
    <property type="match status" value="1"/>
</dbReference>
<dbReference type="EMBL" id="JAFFGZ010000007">
    <property type="protein sequence ID" value="KAK4641713.1"/>
    <property type="molecule type" value="Genomic_DNA"/>
</dbReference>
<dbReference type="Proteomes" id="UP001322138">
    <property type="component" value="Unassembled WGS sequence"/>
</dbReference>
<evidence type="ECO:0000313" key="3">
    <source>
        <dbReference type="EMBL" id="KAK4641713.1"/>
    </source>
</evidence>
<dbReference type="GeneID" id="87899035"/>
<proteinExistence type="predicted"/>
<protein>
    <submittedName>
        <fullName evidence="3">Uncharacterized protein</fullName>
    </submittedName>
</protein>
<dbReference type="RefSeq" id="XP_062730689.1">
    <property type="nucleotide sequence ID" value="XM_062879553.1"/>
</dbReference>
<evidence type="ECO:0000256" key="2">
    <source>
        <dbReference type="SAM" id="Phobius"/>
    </source>
</evidence>
<feature type="compositionally biased region" description="Basic and acidic residues" evidence="1">
    <location>
        <begin position="132"/>
        <end position="144"/>
    </location>
</feature>
<dbReference type="PANTHER" id="PTHR42088">
    <property type="entry name" value="YALI0F10131P"/>
    <property type="match status" value="1"/>
</dbReference>
<feature type="compositionally biased region" description="Basic and acidic residues" evidence="1">
    <location>
        <begin position="86"/>
        <end position="96"/>
    </location>
</feature>
<name>A0ABR0FE90_9PEZI</name>
<keyword evidence="4" id="KW-1185">Reference proteome</keyword>
<keyword evidence="2" id="KW-0472">Membrane</keyword>
<reference evidence="3 4" key="1">
    <citation type="journal article" date="2023" name="bioRxiv">
        <title>High-quality genome assemblies of four members of thePodospora anserinaspecies complex.</title>
        <authorList>
            <person name="Ament-Velasquez S.L."/>
            <person name="Vogan A.A."/>
            <person name="Wallerman O."/>
            <person name="Hartmann F."/>
            <person name="Gautier V."/>
            <person name="Silar P."/>
            <person name="Giraud T."/>
            <person name="Johannesson H."/>
        </authorList>
    </citation>
    <scope>NUCLEOTIDE SEQUENCE [LARGE SCALE GENOMIC DNA]</scope>
    <source>
        <strain evidence="3 4">CBS 112042</strain>
    </source>
</reference>
<feature type="region of interest" description="Disordered" evidence="1">
    <location>
        <begin position="83"/>
        <end position="197"/>
    </location>
</feature>
<organism evidence="3 4">
    <name type="scientific">Podospora bellae-mahoneyi</name>
    <dbReference type="NCBI Taxonomy" id="2093777"/>
    <lineage>
        <taxon>Eukaryota</taxon>
        <taxon>Fungi</taxon>
        <taxon>Dikarya</taxon>
        <taxon>Ascomycota</taxon>
        <taxon>Pezizomycotina</taxon>
        <taxon>Sordariomycetes</taxon>
        <taxon>Sordariomycetidae</taxon>
        <taxon>Sordariales</taxon>
        <taxon>Podosporaceae</taxon>
        <taxon>Podospora</taxon>
    </lineage>
</organism>
<evidence type="ECO:0000256" key="1">
    <source>
        <dbReference type="SAM" id="MobiDB-lite"/>
    </source>
</evidence>
<keyword evidence="2" id="KW-0812">Transmembrane</keyword>
<comment type="caution">
    <text evidence="3">The sequence shown here is derived from an EMBL/GenBank/DDBJ whole genome shotgun (WGS) entry which is preliminary data.</text>
</comment>